<keyword evidence="3" id="KW-1185">Reference proteome</keyword>
<evidence type="ECO:0000313" key="2">
    <source>
        <dbReference type="EMBL" id="NJB98807.1"/>
    </source>
</evidence>
<evidence type="ECO:0000259" key="1">
    <source>
        <dbReference type="Pfam" id="PF12697"/>
    </source>
</evidence>
<dbReference type="PANTHER" id="PTHR43798:SF33">
    <property type="entry name" value="HYDROLASE, PUTATIVE (AFU_ORTHOLOGUE AFUA_2G14860)-RELATED"/>
    <property type="match status" value="1"/>
</dbReference>
<feature type="domain" description="AB hydrolase-1" evidence="1">
    <location>
        <begin position="41"/>
        <end position="279"/>
    </location>
</feature>
<dbReference type="PRINTS" id="PR00412">
    <property type="entry name" value="EPOXHYDRLASE"/>
</dbReference>
<dbReference type="Gene3D" id="3.40.50.1820">
    <property type="entry name" value="alpha/beta hydrolase"/>
    <property type="match status" value="1"/>
</dbReference>
<dbReference type="PANTHER" id="PTHR43798">
    <property type="entry name" value="MONOACYLGLYCEROL LIPASE"/>
    <property type="match status" value="1"/>
</dbReference>
<dbReference type="GO" id="GO:0004177">
    <property type="term" value="F:aminopeptidase activity"/>
    <property type="evidence" value="ECO:0007669"/>
    <property type="project" value="UniProtKB-KW"/>
</dbReference>
<organism evidence="2 3">
    <name type="scientific">Sphingomonas trueperi</name>
    <dbReference type="NCBI Taxonomy" id="53317"/>
    <lineage>
        <taxon>Bacteria</taxon>
        <taxon>Pseudomonadati</taxon>
        <taxon>Pseudomonadota</taxon>
        <taxon>Alphaproteobacteria</taxon>
        <taxon>Sphingomonadales</taxon>
        <taxon>Sphingomonadaceae</taxon>
        <taxon>Sphingomonas</taxon>
    </lineage>
</organism>
<reference evidence="2 3" key="1">
    <citation type="submission" date="2020-03" db="EMBL/GenBank/DDBJ databases">
        <title>Genomic Encyclopedia of Type Strains, Phase IV (KMG-IV): sequencing the most valuable type-strain genomes for metagenomic binning, comparative biology and taxonomic classification.</title>
        <authorList>
            <person name="Goeker M."/>
        </authorList>
    </citation>
    <scope>NUCLEOTIDE SEQUENCE [LARGE SCALE GENOMIC DNA]</scope>
    <source>
        <strain evidence="2 3">DSM 7225</strain>
    </source>
</reference>
<dbReference type="EC" id="3.4.11.5" evidence="2"/>
<dbReference type="GO" id="GO:0016020">
    <property type="term" value="C:membrane"/>
    <property type="evidence" value="ECO:0007669"/>
    <property type="project" value="TreeGrafter"/>
</dbReference>
<dbReference type="Proteomes" id="UP000531251">
    <property type="component" value="Unassembled WGS sequence"/>
</dbReference>
<evidence type="ECO:0000313" key="3">
    <source>
        <dbReference type="Proteomes" id="UP000531251"/>
    </source>
</evidence>
<dbReference type="InterPro" id="IPR050266">
    <property type="entry name" value="AB_hydrolase_sf"/>
</dbReference>
<name>A0A7X6BEI4_9SPHN</name>
<accession>A0A7X6BEI4</accession>
<dbReference type="EMBL" id="JAATJB010000010">
    <property type="protein sequence ID" value="NJB98807.1"/>
    <property type="molecule type" value="Genomic_DNA"/>
</dbReference>
<protein>
    <submittedName>
        <fullName evidence="2">Proline iminopeptidase</fullName>
        <ecNumber evidence="2">3.4.11.5</ecNumber>
    </submittedName>
</protein>
<proteinExistence type="predicted"/>
<dbReference type="InterPro" id="IPR000073">
    <property type="entry name" value="AB_hydrolase_1"/>
</dbReference>
<dbReference type="Pfam" id="PF12697">
    <property type="entry name" value="Abhydrolase_6"/>
    <property type="match status" value="1"/>
</dbReference>
<dbReference type="InterPro" id="IPR029058">
    <property type="entry name" value="AB_hydrolase_fold"/>
</dbReference>
<dbReference type="RefSeq" id="WP_125972330.1">
    <property type="nucleotide sequence ID" value="NZ_BAAADY010000019.1"/>
</dbReference>
<keyword evidence="2" id="KW-0378">Hydrolase</keyword>
<dbReference type="SUPFAM" id="SSF53474">
    <property type="entry name" value="alpha/beta-Hydrolases"/>
    <property type="match status" value="1"/>
</dbReference>
<dbReference type="InterPro" id="IPR000639">
    <property type="entry name" value="Epox_hydrolase-like"/>
</dbReference>
<keyword evidence="2" id="KW-0645">Protease</keyword>
<gene>
    <name evidence="2" type="ORF">GGR89_003144</name>
</gene>
<comment type="caution">
    <text evidence="2">The sequence shown here is derived from an EMBL/GenBank/DDBJ whole genome shotgun (WGS) entry which is preliminary data.</text>
</comment>
<sequence length="297" mass="31799">MPSPFPQGSHTLIVADIPQHVHVAGTGPCCIVHSGGPGIDSGYLRMPLLEAHCTMVYLDPIGTGASGRLPTHPMGYSVDRFADQLVALLDAMAVHRPYLLGHSHGAFVVLEAALRRPDAVAGLLLYAGAASTGGGFMAAAAARIDDFVRRHRDTPDAESVRAAWNGLPAIRSDAAYTATLRGLLPAYFSNPARSAEVLAALRRRLHATFLVGDSAPFDVRDRLATLTTPTLVMAGRDDFILGPEFADRLTEHLPDARQVLFEQSGHFAHLEEPEAFAKAVLDFVASTRGDYRSESQG</sequence>
<keyword evidence="2" id="KW-0031">Aminopeptidase</keyword>
<dbReference type="AlphaFoldDB" id="A0A7X6BEI4"/>